<dbReference type="SUPFAM" id="SSF56801">
    <property type="entry name" value="Acetyl-CoA synthetase-like"/>
    <property type="match status" value="1"/>
</dbReference>
<dbReference type="InterPro" id="IPR000873">
    <property type="entry name" value="AMP-dep_synth/lig_dom"/>
</dbReference>
<dbReference type="InterPro" id="IPR020845">
    <property type="entry name" value="AMP-binding_CS"/>
</dbReference>
<organism evidence="2 3">
    <name type="scientific">[Curtobacterium] plantarum</name>
    <dbReference type="NCBI Taxonomy" id="221276"/>
    <lineage>
        <taxon>Bacteria</taxon>
        <taxon>Pseudomonadati</taxon>
        <taxon>Pseudomonadota</taxon>
        <taxon>Gammaproteobacteria</taxon>
        <taxon>Enterobacterales</taxon>
        <taxon>Erwiniaceae</taxon>
        <taxon>Pantoea</taxon>
    </lineage>
</organism>
<accession>A0ABT9T4J0</accession>
<proteinExistence type="predicted"/>
<comment type="caution">
    <text evidence="2">The sequence shown here is derived from an EMBL/GenBank/DDBJ whole genome shotgun (WGS) entry which is preliminary data.</text>
</comment>
<evidence type="ECO:0000259" key="1">
    <source>
        <dbReference type="Pfam" id="PF00501"/>
    </source>
</evidence>
<dbReference type="Proteomes" id="UP001244623">
    <property type="component" value="Unassembled WGS sequence"/>
</dbReference>
<gene>
    <name evidence="2" type="ORF">J2X94_000512</name>
</gene>
<sequence length="450" mass="50909">MAGTSAREAKSMRVADWLTGDDREVAWRGDQRLMLSAMHRQVVALRQRLAAQPGSHWALCFDDSYRFCVALLACWYAGKTPVMPGHCRAALLDERQDRLDGVLCDMPLAVSLPLLAWDDAEAQGQLPPLPKSAELVLFTSGSTGAPRQVVKSLAVMEQESRWLSSLWAEQLRGCRVIASVSHQHLYGLSFRLFLPMMLRLPFAAQPLFYGEQLAQLPRDVRYAFISSPAFLSRLDSTLKAPACELIVSAGGALRDSDAEQVWQRFGCQVSEIYGSTETGILAWRQCDRAEAPWRRFPQVRLEQVTPDRWQVWSPLITGDSGLQLDDRLTMQPDGGFQLAGRHDRIVKIGDKRISLSEIERRLTDLPEIEDAVALVVTRHERQAIGVVLALNSALDEAALHQRRQQWKRQLQRWLEPLAMPRYWRIVATIPVTTQSKRAWPQIEELFHVAD</sequence>
<dbReference type="InterPro" id="IPR042099">
    <property type="entry name" value="ANL_N_sf"/>
</dbReference>
<dbReference type="Gene3D" id="3.40.50.12780">
    <property type="entry name" value="N-terminal domain of ligase-like"/>
    <property type="match status" value="1"/>
</dbReference>
<dbReference type="Gene3D" id="3.30.300.30">
    <property type="match status" value="1"/>
</dbReference>
<evidence type="ECO:0000313" key="2">
    <source>
        <dbReference type="EMBL" id="MDQ0018384.1"/>
    </source>
</evidence>
<keyword evidence="2" id="KW-0436">Ligase</keyword>
<dbReference type="GO" id="GO:0016874">
    <property type="term" value="F:ligase activity"/>
    <property type="evidence" value="ECO:0007669"/>
    <property type="project" value="UniProtKB-KW"/>
</dbReference>
<dbReference type="InterPro" id="IPR050237">
    <property type="entry name" value="ATP-dep_AMP-bd_enzyme"/>
</dbReference>
<dbReference type="PROSITE" id="PS00455">
    <property type="entry name" value="AMP_BINDING"/>
    <property type="match status" value="1"/>
</dbReference>
<dbReference type="PANTHER" id="PTHR43767">
    <property type="entry name" value="LONG-CHAIN-FATTY-ACID--COA LIGASE"/>
    <property type="match status" value="1"/>
</dbReference>
<dbReference type="PANTHER" id="PTHR43767:SF10">
    <property type="entry name" value="SURFACTIN SYNTHASE SUBUNIT 1"/>
    <property type="match status" value="1"/>
</dbReference>
<reference evidence="2 3" key="1">
    <citation type="submission" date="2023-07" db="EMBL/GenBank/DDBJ databases">
        <title>Sorghum-associated microbial communities from plants grown in Nebraska, USA.</title>
        <authorList>
            <person name="Schachtman D."/>
        </authorList>
    </citation>
    <scope>NUCLEOTIDE SEQUENCE [LARGE SCALE GENOMIC DNA]</scope>
    <source>
        <strain evidence="2 3">CC49</strain>
    </source>
</reference>
<dbReference type="EMBL" id="JAUSSJ010000001">
    <property type="protein sequence ID" value="MDQ0018384.1"/>
    <property type="molecule type" value="Genomic_DNA"/>
</dbReference>
<name>A0ABT9T4J0_9GAMM</name>
<protein>
    <submittedName>
        <fullName evidence="2">Acyl-coenzyme A synthetase/AMP-(Fatty) acid ligase</fullName>
    </submittedName>
</protein>
<evidence type="ECO:0000313" key="3">
    <source>
        <dbReference type="Proteomes" id="UP001244623"/>
    </source>
</evidence>
<keyword evidence="3" id="KW-1185">Reference proteome</keyword>
<feature type="domain" description="AMP-dependent synthetase/ligase" evidence="1">
    <location>
        <begin position="127"/>
        <end position="295"/>
    </location>
</feature>
<dbReference type="InterPro" id="IPR045851">
    <property type="entry name" value="AMP-bd_C_sf"/>
</dbReference>
<dbReference type="Pfam" id="PF00501">
    <property type="entry name" value="AMP-binding"/>
    <property type="match status" value="1"/>
</dbReference>